<name>A0A6P1SYS0_9RHOB</name>
<gene>
    <name evidence="4" type="ORF">GO499_03735</name>
</gene>
<dbReference type="SUPFAM" id="SSF53383">
    <property type="entry name" value="PLP-dependent transferases"/>
    <property type="match status" value="1"/>
</dbReference>
<dbReference type="InterPro" id="IPR015422">
    <property type="entry name" value="PyrdxlP-dep_Trfase_small"/>
</dbReference>
<accession>A0A6P1SYS0</accession>
<dbReference type="Proteomes" id="UP000464495">
    <property type="component" value="Chromosome"/>
</dbReference>
<dbReference type="GO" id="GO:0004760">
    <property type="term" value="F:L-serine-pyruvate transaminase activity"/>
    <property type="evidence" value="ECO:0007669"/>
    <property type="project" value="TreeGrafter"/>
</dbReference>
<dbReference type="PANTHER" id="PTHR21152">
    <property type="entry name" value="AMINOTRANSFERASE CLASS V"/>
    <property type="match status" value="1"/>
</dbReference>
<evidence type="ECO:0000313" key="5">
    <source>
        <dbReference type="Proteomes" id="UP000464495"/>
    </source>
</evidence>
<evidence type="ECO:0000256" key="3">
    <source>
        <dbReference type="PIRSR" id="PIRSR000524-50"/>
    </source>
</evidence>
<protein>
    <submittedName>
        <fullName evidence="4">Aminotransferase class V-fold PLP-dependent enzyme</fullName>
    </submittedName>
</protein>
<keyword evidence="4" id="KW-0032">Aminotransferase</keyword>
<keyword evidence="4" id="KW-0808">Transferase</keyword>
<dbReference type="PANTHER" id="PTHR21152:SF40">
    <property type="entry name" value="ALANINE--GLYOXYLATE AMINOTRANSFERASE"/>
    <property type="match status" value="1"/>
</dbReference>
<dbReference type="GO" id="GO:0008453">
    <property type="term" value="F:alanine-glyoxylate transaminase activity"/>
    <property type="evidence" value="ECO:0007669"/>
    <property type="project" value="TreeGrafter"/>
</dbReference>
<keyword evidence="2 3" id="KW-0663">Pyridoxal phosphate</keyword>
<evidence type="ECO:0000313" key="4">
    <source>
        <dbReference type="EMBL" id="QHQ34356.1"/>
    </source>
</evidence>
<proteinExistence type="predicted"/>
<dbReference type="GO" id="GO:0019265">
    <property type="term" value="P:glycine biosynthetic process, by transamination of glyoxylate"/>
    <property type="evidence" value="ECO:0007669"/>
    <property type="project" value="TreeGrafter"/>
</dbReference>
<dbReference type="EMBL" id="CP046620">
    <property type="protein sequence ID" value="QHQ34356.1"/>
    <property type="molecule type" value="Genomic_DNA"/>
</dbReference>
<feature type="modified residue" description="N6-(pyridoxal phosphate)lysine" evidence="3">
    <location>
        <position position="216"/>
    </location>
</feature>
<dbReference type="PIRSF" id="PIRSF000524">
    <property type="entry name" value="SPT"/>
    <property type="match status" value="1"/>
</dbReference>
<dbReference type="InterPro" id="IPR015421">
    <property type="entry name" value="PyrdxlP-dep_Trfase_major"/>
</dbReference>
<dbReference type="InterPro" id="IPR015424">
    <property type="entry name" value="PyrdxlP-dep_Trfase"/>
</dbReference>
<reference evidence="4 5" key="1">
    <citation type="submission" date="2019-12" db="EMBL/GenBank/DDBJ databases">
        <title>Complete genome sequence of Algicella marina strain 9Alg 56(T) isolated from the red alga Tichocarpus crinitus.</title>
        <authorList>
            <person name="Kim S.-G."/>
            <person name="Nedashkovskaya O.I."/>
        </authorList>
    </citation>
    <scope>NUCLEOTIDE SEQUENCE [LARGE SCALE GENOMIC DNA]</scope>
    <source>
        <strain evidence="4 5">9Alg 56</strain>
    </source>
</reference>
<dbReference type="InterPro" id="IPR024169">
    <property type="entry name" value="SP_NH2Trfase/AEP_transaminase"/>
</dbReference>
<dbReference type="RefSeq" id="WP_161860927.1">
    <property type="nucleotide sequence ID" value="NZ_CP046620.1"/>
</dbReference>
<evidence type="ECO:0000256" key="1">
    <source>
        <dbReference type="ARBA" id="ARBA00001933"/>
    </source>
</evidence>
<keyword evidence="5" id="KW-1185">Reference proteome</keyword>
<dbReference type="KEGG" id="amaq:GO499_03735"/>
<organism evidence="4 5">
    <name type="scientific">Algicella marina</name>
    <dbReference type="NCBI Taxonomy" id="2683284"/>
    <lineage>
        <taxon>Bacteria</taxon>
        <taxon>Pseudomonadati</taxon>
        <taxon>Pseudomonadota</taxon>
        <taxon>Alphaproteobacteria</taxon>
        <taxon>Rhodobacterales</taxon>
        <taxon>Paracoccaceae</taxon>
        <taxon>Algicella</taxon>
    </lineage>
</organism>
<sequence>MTDTIFPQLEIPETLAAGPGPGNTDPRVLERFSKAGVADHMQPDVLRGMVEAKHMLRQVWGTKNIHTFGVAGTGWSGLDCMMSAIMPGDTVVAFVNGTFSGIDGLTIRMKAATAEELAVDSLNPKPAGVQIIEIPHGQSVSGEIVEKALAEHKPKWAFMAHWETGSGRVNDLAGFAEACERHGALGLVDAVSSLGVSDFAIDDYPGVAAWASCPQKGICCLPLTYAPVSFSDRYIAELKKSGTRTFVHHPIMEARHWGIVDGKDVDKPVYHRTHSAYAVAAFHEALRIALTETVADRAKSYAHHEAALRDAVEAMGCEVTSNMTSLIVLNLPGKLAGREMELVQSCRAKGFGIWPTLSEPVQVRIGILNQLNEPAVTDIALRFAQAMNDFGAEIDLEAVEERLKTHYATRMAAE</sequence>
<dbReference type="AlphaFoldDB" id="A0A6P1SYS0"/>
<dbReference type="Gene3D" id="3.90.1150.10">
    <property type="entry name" value="Aspartate Aminotransferase, domain 1"/>
    <property type="match status" value="1"/>
</dbReference>
<dbReference type="Gene3D" id="3.40.640.10">
    <property type="entry name" value="Type I PLP-dependent aspartate aminotransferase-like (Major domain)"/>
    <property type="match status" value="1"/>
</dbReference>
<evidence type="ECO:0000256" key="2">
    <source>
        <dbReference type="ARBA" id="ARBA00022898"/>
    </source>
</evidence>
<comment type="cofactor">
    <cofactor evidence="1 3">
        <name>pyridoxal 5'-phosphate</name>
        <dbReference type="ChEBI" id="CHEBI:597326"/>
    </cofactor>
</comment>